<dbReference type="EMBL" id="JAINUG010000102">
    <property type="protein sequence ID" value="KAJ8396850.1"/>
    <property type="molecule type" value="Genomic_DNA"/>
</dbReference>
<reference evidence="1" key="1">
    <citation type="journal article" date="2023" name="Science">
        <title>Genome structures resolve the early diversification of teleost fishes.</title>
        <authorList>
            <person name="Parey E."/>
            <person name="Louis A."/>
            <person name="Montfort J."/>
            <person name="Bouchez O."/>
            <person name="Roques C."/>
            <person name="Iampietro C."/>
            <person name="Lluch J."/>
            <person name="Castinel A."/>
            <person name="Donnadieu C."/>
            <person name="Desvignes T."/>
            <person name="Floi Bucao C."/>
            <person name="Jouanno E."/>
            <person name="Wen M."/>
            <person name="Mejri S."/>
            <person name="Dirks R."/>
            <person name="Jansen H."/>
            <person name="Henkel C."/>
            <person name="Chen W.J."/>
            <person name="Zahm M."/>
            <person name="Cabau C."/>
            <person name="Klopp C."/>
            <person name="Thompson A.W."/>
            <person name="Robinson-Rechavi M."/>
            <person name="Braasch I."/>
            <person name="Lecointre G."/>
            <person name="Bobe J."/>
            <person name="Postlethwait J.H."/>
            <person name="Berthelot C."/>
            <person name="Roest Crollius H."/>
            <person name="Guiguen Y."/>
        </authorList>
    </citation>
    <scope>NUCLEOTIDE SEQUENCE</scope>
    <source>
        <strain evidence="1">NC1722</strain>
    </source>
</reference>
<keyword evidence="2" id="KW-1185">Reference proteome</keyword>
<organism evidence="1 2">
    <name type="scientific">Aldrovandia affinis</name>
    <dbReference type="NCBI Taxonomy" id="143900"/>
    <lineage>
        <taxon>Eukaryota</taxon>
        <taxon>Metazoa</taxon>
        <taxon>Chordata</taxon>
        <taxon>Craniata</taxon>
        <taxon>Vertebrata</taxon>
        <taxon>Euteleostomi</taxon>
        <taxon>Actinopterygii</taxon>
        <taxon>Neopterygii</taxon>
        <taxon>Teleostei</taxon>
        <taxon>Notacanthiformes</taxon>
        <taxon>Halosauridae</taxon>
        <taxon>Aldrovandia</taxon>
    </lineage>
</organism>
<proteinExistence type="predicted"/>
<evidence type="ECO:0000313" key="1">
    <source>
        <dbReference type="EMBL" id="KAJ8396850.1"/>
    </source>
</evidence>
<gene>
    <name evidence="1" type="ORF">AAFF_G00011730</name>
</gene>
<name>A0AAD7S6E3_9TELE</name>
<accession>A0AAD7S6E3</accession>
<protein>
    <submittedName>
        <fullName evidence="1">Uncharacterized protein</fullName>
    </submittedName>
</protein>
<dbReference type="AlphaFoldDB" id="A0AAD7S6E3"/>
<sequence>MMRDHCRQLRKIHNMTLTIQLESSGRSNLEVIRTEFLRVQEDAIGPEIVNSRTEEIFYSSDIHTVQGELHQHSL</sequence>
<comment type="caution">
    <text evidence="1">The sequence shown here is derived from an EMBL/GenBank/DDBJ whole genome shotgun (WGS) entry which is preliminary data.</text>
</comment>
<dbReference type="Proteomes" id="UP001221898">
    <property type="component" value="Unassembled WGS sequence"/>
</dbReference>
<evidence type="ECO:0000313" key="2">
    <source>
        <dbReference type="Proteomes" id="UP001221898"/>
    </source>
</evidence>